<dbReference type="InterPro" id="IPR015943">
    <property type="entry name" value="WD40/YVTN_repeat-like_dom_sf"/>
</dbReference>
<dbReference type="SUPFAM" id="SSF50978">
    <property type="entry name" value="WD40 repeat-like"/>
    <property type="match status" value="1"/>
</dbReference>
<evidence type="ECO:0000313" key="4">
    <source>
        <dbReference type="Proteomes" id="UP001295684"/>
    </source>
</evidence>
<dbReference type="InterPro" id="IPR001680">
    <property type="entry name" value="WD40_rpt"/>
</dbReference>
<protein>
    <submittedName>
        <fullName evidence="3">Uncharacterized protein</fullName>
    </submittedName>
</protein>
<dbReference type="PANTHER" id="PTHR44675">
    <property type="entry name" value="PAK1 INTERACTING PROTEIN 1"/>
    <property type="match status" value="1"/>
</dbReference>
<sequence length="462" mass="52500">MSISNTPSKKDKFLVSLGGYDGNLFGVEVKCNLAFLSEQEKKESPKKKKGEEDLPVPVNEEEEQAKADSKTLKRGFYTHSKFAFKATEGSIRCMANCKRFLAIGGYEEVIKIFDLDKNIEVGELIDHKGTITCLKFFQNQYLLSGSDDGEVFIWRAKDFQLIYRLKLPKASPVMDLAVHQSGKIALALYKSNHMVLWDLTKGKSKLRKKVRSDTISIKWDLSGKHYLILCEKSIAVFSITEDKPINIISFEEKVNDFDFISKSIIQTVNEDDGEGESDSEVQKEKQEELDDVLLVLGEKDHLHYIRNWKTPNPETTALKTNLGRHRKIQVTPCNSAETSDSLLTILNSKGVASFMKASDLAVQVYLADGEHSGLGSDSEQGEGENDDSEEDSKEEKKEIAKDKENVEEIELYFPKKLEYESKILTFCISNISKEKKEEETKRKRKKSAEKPKKKHKKQKSEE</sequence>
<feature type="region of interest" description="Disordered" evidence="2">
    <location>
        <begin position="39"/>
        <end position="67"/>
    </location>
</feature>
<accession>A0AAD1UHR2</accession>
<proteinExistence type="predicted"/>
<feature type="region of interest" description="Disordered" evidence="2">
    <location>
        <begin position="434"/>
        <end position="462"/>
    </location>
</feature>
<dbReference type="PANTHER" id="PTHR44675:SF1">
    <property type="entry name" value="P21-ACTIVATED PROTEIN KINASE-INTERACTING PROTEIN 1"/>
    <property type="match status" value="1"/>
</dbReference>
<feature type="compositionally biased region" description="Basic and acidic residues" evidence="2">
    <location>
        <begin position="393"/>
        <end position="404"/>
    </location>
</feature>
<gene>
    <name evidence="3" type="ORF">ECRASSUSDP1_LOCUS8347</name>
</gene>
<dbReference type="Proteomes" id="UP001295684">
    <property type="component" value="Unassembled WGS sequence"/>
</dbReference>
<dbReference type="AlphaFoldDB" id="A0AAD1UHR2"/>
<comment type="caution">
    <text evidence="3">The sequence shown here is derived from an EMBL/GenBank/DDBJ whole genome shotgun (WGS) entry which is preliminary data.</text>
</comment>
<dbReference type="Pfam" id="PF00400">
    <property type="entry name" value="WD40"/>
    <property type="match status" value="1"/>
</dbReference>
<organism evidence="3 4">
    <name type="scientific">Euplotes crassus</name>
    <dbReference type="NCBI Taxonomy" id="5936"/>
    <lineage>
        <taxon>Eukaryota</taxon>
        <taxon>Sar</taxon>
        <taxon>Alveolata</taxon>
        <taxon>Ciliophora</taxon>
        <taxon>Intramacronucleata</taxon>
        <taxon>Spirotrichea</taxon>
        <taxon>Hypotrichia</taxon>
        <taxon>Euplotida</taxon>
        <taxon>Euplotidae</taxon>
        <taxon>Moneuplotes</taxon>
    </lineage>
</organism>
<keyword evidence="1" id="KW-0853">WD repeat</keyword>
<evidence type="ECO:0000313" key="3">
    <source>
        <dbReference type="EMBL" id="CAI2367070.1"/>
    </source>
</evidence>
<dbReference type="PROSITE" id="PS50294">
    <property type="entry name" value="WD_REPEATS_REGION"/>
    <property type="match status" value="1"/>
</dbReference>
<name>A0AAD1UHR2_EUPCR</name>
<dbReference type="Gene3D" id="2.130.10.10">
    <property type="entry name" value="YVTN repeat-like/Quinoprotein amine dehydrogenase"/>
    <property type="match status" value="1"/>
</dbReference>
<feature type="region of interest" description="Disordered" evidence="2">
    <location>
        <begin position="371"/>
        <end position="404"/>
    </location>
</feature>
<dbReference type="EMBL" id="CAMPGE010008163">
    <property type="protein sequence ID" value="CAI2367070.1"/>
    <property type="molecule type" value="Genomic_DNA"/>
</dbReference>
<reference evidence="3" key="1">
    <citation type="submission" date="2023-07" db="EMBL/GenBank/DDBJ databases">
        <authorList>
            <consortium name="AG Swart"/>
            <person name="Singh M."/>
            <person name="Singh A."/>
            <person name="Seah K."/>
            <person name="Emmerich C."/>
        </authorList>
    </citation>
    <scope>NUCLEOTIDE SEQUENCE</scope>
    <source>
        <strain evidence="3">DP1</strain>
    </source>
</reference>
<dbReference type="InterPro" id="IPR051959">
    <property type="entry name" value="PAK1-Kinase_Regulator"/>
</dbReference>
<evidence type="ECO:0000256" key="2">
    <source>
        <dbReference type="SAM" id="MobiDB-lite"/>
    </source>
</evidence>
<dbReference type="PROSITE" id="PS50082">
    <property type="entry name" value="WD_REPEATS_2"/>
    <property type="match status" value="1"/>
</dbReference>
<evidence type="ECO:0000256" key="1">
    <source>
        <dbReference type="PROSITE-ProRule" id="PRU00221"/>
    </source>
</evidence>
<feature type="compositionally biased region" description="Basic residues" evidence="2">
    <location>
        <begin position="442"/>
        <end position="462"/>
    </location>
</feature>
<keyword evidence="4" id="KW-1185">Reference proteome</keyword>
<feature type="repeat" description="WD" evidence="1">
    <location>
        <begin position="124"/>
        <end position="164"/>
    </location>
</feature>
<dbReference type="SMART" id="SM00320">
    <property type="entry name" value="WD40"/>
    <property type="match status" value="3"/>
</dbReference>
<dbReference type="InterPro" id="IPR036322">
    <property type="entry name" value="WD40_repeat_dom_sf"/>
</dbReference>
<feature type="compositionally biased region" description="Acidic residues" evidence="2">
    <location>
        <begin position="379"/>
        <end position="392"/>
    </location>
</feature>